<gene>
    <name evidence="1" type="ORF">D5281_16440</name>
</gene>
<name>A0A9X5BI15_9FIRM</name>
<dbReference type="AlphaFoldDB" id="A0A9X5BI15"/>
<dbReference type="Proteomes" id="UP001154420">
    <property type="component" value="Unassembled WGS sequence"/>
</dbReference>
<proteinExistence type="predicted"/>
<comment type="caution">
    <text evidence="1">The sequence shown here is derived from an EMBL/GenBank/DDBJ whole genome shotgun (WGS) entry which is preliminary data.</text>
</comment>
<evidence type="ECO:0000313" key="2">
    <source>
        <dbReference type="Proteomes" id="UP001154420"/>
    </source>
</evidence>
<dbReference type="EMBL" id="QZDT01000030">
    <property type="protein sequence ID" value="NBJ94131.1"/>
    <property type="molecule type" value="Genomic_DNA"/>
</dbReference>
<keyword evidence="2" id="KW-1185">Reference proteome</keyword>
<accession>A0A9X5BI15</accession>
<organism evidence="1 2">
    <name type="scientific">Parablautia muri</name>
    <dbReference type="NCBI Taxonomy" id="2320879"/>
    <lineage>
        <taxon>Bacteria</taxon>
        <taxon>Bacillati</taxon>
        <taxon>Bacillota</taxon>
        <taxon>Clostridia</taxon>
        <taxon>Lachnospirales</taxon>
        <taxon>Lachnospiraceae</taxon>
        <taxon>Parablautia</taxon>
    </lineage>
</organism>
<sequence length="65" mass="7643">MLISWRQVPNFRVRKFLKSCHGNFPCTTFCFEEKGMVVVNVQGERVLSYDRIIRLAADMPMIICF</sequence>
<protein>
    <submittedName>
        <fullName evidence="1">Uncharacterized protein</fullName>
    </submittedName>
</protein>
<reference evidence="1" key="1">
    <citation type="submission" date="2018-09" db="EMBL/GenBank/DDBJ databases">
        <title>Murine metabolic-syndrome-specific gut microbial biobank.</title>
        <authorList>
            <person name="Liu C."/>
        </authorList>
    </citation>
    <scope>NUCLEOTIDE SEQUENCE</scope>
    <source>
        <strain evidence="1">D42-62</strain>
    </source>
</reference>
<evidence type="ECO:0000313" key="1">
    <source>
        <dbReference type="EMBL" id="NBJ94131.1"/>
    </source>
</evidence>